<evidence type="ECO:0000256" key="2">
    <source>
        <dbReference type="ARBA" id="ARBA00022801"/>
    </source>
</evidence>
<evidence type="ECO:0000256" key="5">
    <source>
        <dbReference type="SAM" id="MobiDB-lite"/>
    </source>
</evidence>
<reference evidence="8" key="1">
    <citation type="submission" date="2016-03" db="EMBL/GenBank/DDBJ databases">
        <authorList>
            <person name="Guldener U."/>
        </authorList>
    </citation>
    <scope>NUCLEOTIDE SEQUENCE [LARGE SCALE GENOMIC DNA]</scope>
</reference>
<proteinExistence type="predicted"/>
<keyword evidence="8" id="KW-1185">Reference proteome</keyword>
<evidence type="ECO:0000256" key="1">
    <source>
        <dbReference type="ARBA" id="ARBA00022741"/>
    </source>
</evidence>
<evidence type="ECO:0000259" key="6">
    <source>
        <dbReference type="PROSITE" id="PS51194"/>
    </source>
</evidence>
<dbReference type="Pfam" id="PF00176">
    <property type="entry name" value="SNF2-rel_dom"/>
    <property type="match status" value="1"/>
</dbReference>
<dbReference type="CDD" id="cd18793">
    <property type="entry name" value="SF2_C_SNF"/>
    <property type="match status" value="1"/>
</dbReference>
<dbReference type="GO" id="GO:0008094">
    <property type="term" value="F:ATP-dependent activity, acting on DNA"/>
    <property type="evidence" value="ECO:0007669"/>
    <property type="project" value="TreeGrafter"/>
</dbReference>
<dbReference type="PANTHER" id="PTHR45626">
    <property type="entry name" value="TRANSCRIPTION TERMINATION FACTOR 2-RELATED"/>
    <property type="match status" value="1"/>
</dbReference>
<feature type="region of interest" description="Disordered" evidence="5">
    <location>
        <begin position="772"/>
        <end position="811"/>
    </location>
</feature>
<feature type="compositionally biased region" description="Acidic residues" evidence="5">
    <location>
        <begin position="792"/>
        <end position="807"/>
    </location>
</feature>
<keyword evidence="4" id="KW-0067">ATP-binding</keyword>
<dbReference type="GO" id="GO:0005634">
    <property type="term" value="C:nucleus"/>
    <property type="evidence" value="ECO:0007669"/>
    <property type="project" value="TreeGrafter"/>
</dbReference>
<dbReference type="InterPro" id="IPR027417">
    <property type="entry name" value="P-loop_NTPase"/>
</dbReference>
<feature type="domain" description="Helicase C-terminal" evidence="6">
    <location>
        <begin position="1386"/>
        <end position="1562"/>
    </location>
</feature>
<keyword evidence="2" id="KW-0378">Hydrolase</keyword>
<dbReference type="GO" id="GO:0005524">
    <property type="term" value="F:ATP binding"/>
    <property type="evidence" value="ECO:0007669"/>
    <property type="project" value="UniProtKB-KW"/>
</dbReference>
<evidence type="ECO:0000256" key="3">
    <source>
        <dbReference type="ARBA" id="ARBA00022806"/>
    </source>
</evidence>
<dbReference type="PANTHER" id="PTHR45626:SF17">
    <property type="entry name" value="HELICASE-LIKE TRANSCRIPTION FACTOR"/>
    <property type="match status" value="1"/>
</dbReference>
<dbReference type="InterPro" id="IPR049730">
    <property type="entry name" value="SNF2/RAD54-like_C"/>
</dbReference>
<name>A0A1E1MMT8_RHYSE</name>
<evidence type="ECO:0000256" key="4">
    <source>
        <dbReference type="ARBA" id="ARBA00022840"/>
    </source>
</evidence>
<feature type="region of interest" description="Disordered" evidence="5">
    <location>
        <begin position="684"/>
        <end position="706"/>
    </location>
</feature>
<feature type="compositionally biased region" description="Basic and acidic residues" evidence="5">
    <location>
        <begin position="1621"/>
        <end position="1635"/>
    </location>
</feature>
<dbReference type="InterPro" id="IPR050628">
    <property type="entry name" value="SNF2_RAD54_helicase_TF"/>
</dbReference>
<dbReference type="InterPro" id="IPR000330">
    <property type="entry name" value="SNF2_N"/>
</dbReference>
<feature type="region of interest" description="Disordered" evidence="5">
    <location>
        <begin position="400"/>
        <end position="421"/>
    </location>
</feature>
<keyword evidence="1" id="KW-0547">Nucleotide-binding</keyword>
<dbReference type="EMBL" id="FJVC01000431">
    <property type="protein sequence ID" value="CZT50402.1"/>
    <property type="molecule type" value="Genomic_DNA"/>
</dbReference>
<keyword evidence="3" id="KW-0347">Helicase</keyword>
<evidence type="ECO:0000313" key="8">
    <source>
        <dbReference type="Proteomes" id="UP000177625"/>
    </source>
</evidence>
<feature type="compositionally biased region" description="Polar residues" evidence="5">
    <location>
        <begin position="403"/>
        <end position="413"/>
    </location>
</feature>
<dbReference type="Proteomes" id="UP000177625">
    <property type="component" value="Unassembled WGS sequence"/>
</dbReference>
<feature type="region of interest" description="Disordered" evidence="5">
    <location>
        <begin position="316"/>
        <end position="356"/>
    </location>
</feature>
<dbReference type="GO" id="GO:0006281">
    <property type="term" value="P:DNA repair"/>
    <property type="evidence" value="ECO:0007669"/>
    <property type="project" value="TreeGrafter"/>
</dbReference>
<dbReference type="Gene3D" id="3.40.50.300">
    <property type="entry name" value="P-loop containing nucleotide triphosphate hydrolases"/>
    <property type="match status" value="2"/>
</dbReference>
<gene>
    <name evidence="7" type="ORF">RSE6_11377</name>
</gene>
<feature type="region of interest" description="Disordered" evidence="5">
    <location>
        <begin position="612"/>
        <end position="650"/>
    </location>
</feature>
<dbReference type="PROSITE" id="PS51194">
    <property type="entry name" value="HELICASE_CTER"/>
    <property type="match status" value="1"/>
</dbReference>
<evidence type="ECO:0000313" key="7">
    <source>
        <dbReference type="EMBL" id="CZT50402.1"/>
    </source>
</evidence>
<dbReference type="SUPFAM" id="SSF52540">
    <property type="entry name" value="P-loop containing nucleoside triphosphate hydrolases"/>
    <property type="match status" value="2"/>
</dbReference>
<dbReference type="InterPro" id="IPR001650">
    <property type="entry name" value="Helicase_C-like"/>
</dbReference>
<sequence>MASDTLDLRELYNEGEREAFFRDLAPKSPDSDINDFKNGLGYTMQNMELLEELITTSFERSGLSEFDSLSDPVALIRLNTAILEPVEWLKAHSPQVPDWFTTRWCENIIERLWKKRLVDLAEKRAKIREGKKPQTARSVASTRTLPDEDIPLRTSSRQGLASLGYMTLQMTVLDSKRDANTDRIYLFPIHRCLLPKRPAIEFASYSYTIFITEMEKAVNHGSTTEFINLRSGTVGYFNQDNFFKSIVRSQSFEVALESLYNGRGECNTLEFFFRKESTAERNLRIDATMSGSASPISPFQASFSERDLNKVLWRSSRLRSPPPAPTPTGPLPPLPTGPSARQLAGMNSRRLQQEQKNKLVSDAAAAAQAKADTITVINRDPTSSTLNVIKPTYTGKKTRASLAGSTVSDTNKPLPQVPGGKPRFSDRALAVLHDPLHATPRRAPNTEQPQKPNTFLPRPSTGAPAMKALKASSSTPEAIARKPFLTKGGGLSRPTGASPAGSKAQKPKPPRIHAPPPVSRQAQRAWGIGNKSNATPSRLPVKGQSSRTPNSLLRPRIVDIKRGGTSRTGPKVPAEIGGVKAKISRLITPGPILRDRAAKKHAEVVIRNKERFERSSSWATPKDPDSLTDPEDNRDPPPRIQPKQPKKPTILGVAYDMTKKRMSTLLSPKRPDSQDTNGDVQEIIDQTPEPGEAPTPPGTGDAETPKKSSFNLMRITSALKDTQIVIDPATKKTLGLVKISTPRIISTMDRFENQDRRYPKLYTEYHRRTYNRGGDEYVEAQSNGDREKDDSTGEEEEIDKGESDDEAEQKKPGEYMVEQFQKMQNMPELTQMYDHGGTSTPLGSEPWEACCELFQIDPLNTLVDARVTIAGIKTPLYQYQAFGVYWQMKNSRIIGGGFVADEMGLGKTLSFLAYIVAERQLAFLWDEVWVSQVKGSSKEGMHLQPGEAIPGATCPSKDKYGLGWIACPCASSITASLDAKPGVRLAIVPPSLVPTWVEQWDTHVDVTDKFLHMSLVIAHDGSIPPNVDGKVDIRDGRHPAVKRRVMANKSSYSSKYAQEKTHFYPDSASSGQERVLVITTQDHYKKTWATKFEYMAKQLPEDQDDSKYLFMGKSPGIVYGIAMIDECHEDWQKNKGCSALVASLPKAGRPFVWGYSGTPLTTTPRSIEGVLWAIESLWPKRDRADKTMTGLEQEQESDLWKFCWKKLNILCREFENEVKKGTDDQIIFQDFYLRFKPFLTALMLRRTTDTPWFGQPLIKLKPHIHQDVTLSHNPEFDPKMDQFRWLIDEEIANKMTALRNTWDEATIKPTANIPEKFTFNTEMRLRYKQRLFTTFPYLAVLGAAHHPDHLDLSVEELKKFRGVDWNRNPYYKHLRMITEKSPKTMWLYSFISELEKTKDVNGEEQKIVILTEFNQVAFILKLWIEKFIKNKSGRVGIIFAGQKPRDRKAIIEAFTDVKDQHKQRKQKANYQFLVGTTRIIGSGLQLTRSCNVVLMEPDYEFHRELQGYARVHRIGQKNPISYSYRLIDALDELEQGLVKRQKARGELPGRLERLDDSDEEVRGAEEMEQLKHLYADAKEIFGRYEEEALERLDTGARAILDQFPEPSVGGKRVVSEAPAVSKEEEIPKDDLYGAN</sequence>
<dbReference type="Pfam" id="PF00271">
    <property type="entry name" value="Helicase_C"/>
    <property type="match status" value="1"/>
</dbReference>
<dbReference type="GO" id="GO:0004386">
    <property type="term" value="F:helicase activity"/>
    <property type="evidence" value="ECO:0007669"/>
    <property type="project" value="UniProtKB-KW"/>
</dbReference>
<feature type="region of interest" description="Disordered" evidence="5">
    <location>
        <begin position="1608"/>
        <end position="1635"/>
    </location>
</feature>
<organism evidence="7 8">
    <name type="scientific">Rhynchosporium secalis</name>
    <name type="common">Barley scald fungus</name>
    <dbReference type="NCBI Taxonomy" id="38038"/>
    <lineage>
        <taxon>Eukaryota</taxon>
        <taxon>Fungi</taxon>
        <taxon>Dikarya</taxon>
        <taxon>Ascomycota</taxon>
        <taxon>Pezizomycotina</taxon>
        <taxon>Leotiomycetes</taxon>
        <taxon>Helotiales</taxon>
        <taxon>Ploettnerulaceae</taxon>
        <taxon>Rhynchosporium</taxon>
    </lineage>
</organism>
<accession>A0A1E1MMT8</accession>
<protein>
    <recommendedName>
        <fullName evidence="6">Helicase C-terminal domain-containing protein</fullName>
    </recommendedName>
</protein>
<feature type="compositionally biased region" description="Pro residues" evidence="5">
    <location>
        <begin position="320"/>
        <end position="336"/>
    </location>
</feature>
<feature type="region of interest" description="Disordered" evidence="5">
    <location>
        <begin position="437"/>
        <end position="573"/>
    </location>
</feature>
<dbReference type="GO" id="GO:0016787">
    <property type="term" value="F:hydrolase activity"/>
    <property type="evidence" value="ECO:0007669"/>
    <property type="project" value="UniProtKB-KW"/>
</dbReference>